<dbReference type="Gene3D" id="3.40.50.10690">
    <property type="entry name" value="putative lor/sdh protein like domains"/>
    <property type="match status" value="1"/>
</dbReference>
<dbReference type="EMBL" id="EF531339">
    <property type="protein sequence ID" value="ABV27367.1"/>
    <property type="molecule type" value="Genomic_DNA"/>
</dbReference>
<dbReference type="AlphaFoldDB" id="A8DJB8"/>
<proteinExistence type="predicted"/>
<evidence type="ECO:0008006" key="2">
    <source>
        <dbReference type="Google" id="ProtNLM"/>
    </source>
</evidence>
<sequence>MDEPPPKSCYAVSPLDFTKLTTYPLAERPSKVSARDLSRSCPPGASLQTFFASLPNILAVRELRAAVAAVRAARARGRAVIVGFGGHVIKCGLGPILIDLMARGFITALAGNGSSAIHDFEIALIGATSEDVDSSLGSGAFGGAEETGRGINAACAAAAADGIGLGEALGRWLEAAQPPYAELSVLVQAYRRRIPVTVHVAIGTDITHMHPTAVGAHIGAATHHDFRLLCSLVRELHDGGVYLNFGSAVILPEVFLKAVTTVRNLGYPLTDFTTVNFDFIQHYRPLTNVVRRPVAGGRGRGIALTGHHELLIPLFAAALTEMPC</sequence>
<gene>
    <name evidence="1" type="ORF">YS_M60-F11.010</name>
</gene>
<reference evidence="1" key="1">
    <citation type="journal article" date="2007" name="Science">
        <title>Candidatus Chloracidobacterium thermophilum: an aerobic phototrophic Acidobacterium.</title>
        <authorList>
            <person name="Bryant D.A."/>
            <person name="Costas A.M."/>
            <person name="Maresca J.A."/>
            <person name="Chew A.G."/>
            <person name="Klatt C.G."/>
            <person name="Bateson M.M."/>
            <person name="Tallon L.J."/>
            <person name="Hostetler J."/>
            <person name="Nelson W.C."/>
            <person name="Heidelberg J.F."/>
            <person name="Ward D.M."/>
        </authorList>
    </citation>
    <scope>NUCLEOTIDE SEQUENCE</scope>
</reference>
<name>A8DJB8_9BACT</name>
<organism evidence="1">
    <name type="scientific">Chloracidobacterium thermophilum</name>
    <dbReference type="NCBI Taxonomy" id="458033"/>
    <lineage>
        <taxon>Bacteria</taxon>
        <taxon>Pseudomonadati</taxon>
        <taxon>Acidobacteriota</taxon>
        <taxon>Terriglobia</taxon>
        <taxon>Terriglobales</taxon>
        <taxon>Acidobacteriaceae</taxon>
        <taxon>Chloracidobacterium</taxon>
    </lineage>
</organism>
<protein>
    <recommendedName>
        <fullName evidence="2">Deoxyhypusine synthase</fullName>
    </recommendedName>
</protein>
<evidence type="ECO:0000313" key="1">
    <source>
        <dbReference type="EMBL" id="ABV27367.1"/>
    </source>
</evidence>
<accession>A8DJB8</accession>